<accession>A0A9P8XTH1</accession>
<dbReference type="Pfam" id="PF00096">
    <property type="entry name" value="zf-C2H2"/>
    <property type="match status" value="2"/>
</dbReference>
<protein>
    <recommendedName>
        <fullName evidence="3">C2H2-type domain-containing protein</fullName>
    </recommendedName>
</protein>
<dbReference type="Gene3D" id="3.30.160.60">
    <property type="entry name" value="Classic Zinc Finger"/>
    <property type="match status" value="1"/>
</dbReference>
<feature type="compositionally biased region" description="Basic and acidic residues" evidence="2">
    <location>
        <begin position="48"/>
        <end position="59"/>
    </location>
</feature>
<evidence type="ECO:0000313" key="5">
    <source>
        <dbReference type="Proteomes" id="UP000756346"/>
    </source>
</evidence>
<dbReference type="EMBL" id="JAGTJQ010000015">
    <property type="protein sequence ID" value="KAH7012103.1"/>
    <property type="molecule type" value="Genomic_DNA"/>
</dbReference>
<feature type="domain" description="C2H2-type" evidence="3">
    <location>
        <begin position="84"/>
        <end position="111"/>
    </location>
</feature>
<dbReference type="Proteomes" id="UP000756346">
    <property type="component" value="Unassembled WGS sequence"/>
</dbReference>
<dbReference type="RefSeq" id="XP_046004479.1">
    <property type="nucleotide sequence ID" value="XM_046152000.1"/>
</dbReference>
<organism evidence="4 5">
    <name type="scientific">Microdochium trichocladiopsis</name>
    <dbReference type="NCBI Taxonomy" id="1682393"/>
    <lineage>
        <taxon>Eukaryota</taxon>
        <taxon>Fungi</taxon>
        <taxon>Dikarya</taxon>
        <taxon>Ascomycota</taxon>
        <taxon>Pezizomycotina</taxon>
        <taxon>Sordariomycetes</taxon>
        <taxon>Xylariomycetidae</taxon>
        <taxon>Xylariales</taxon>
        <taxon>Microdochiaceae</taxon>
        <taxon>Microdochium</taxon>
    </lineage>
</organism>
<dbReference type="PROSITE" id="PS50157">
    <property type="entry name" value="ZINC_FINGER_C2H2_2"/>
    <property type="match status" value="1"/>
</dbReference>
<dbReference type="InterPro" id="IPR013087">
    <property type="entry name" value="Znf_C2H2_type"/>
</dbReference>
<dbReference type="OrthoDB" id="5366256at2759"/>
<proteinExistence type="predicted"/>
<evidence type="ECO:0000256" key="1">
    <source>
        <dbReference type="PROSITE-ProRule" id="PRU00042"/>
    </source>
</evidence>
<comment type="caution">
    <text evidence="4">The sequence shown here is derived from an EMBL/GenBank/DDBJ whole genome shotgun (WGS) entry which is preliminary data.</text>
</comment>
<gene>
    <name evidence="4" type="ORF">B0I36DRAFT_300014</name>
</gene>
<evidence type="ECO:0000313" key="4">
    <source>
        <dbReference type="EMBL" id="KAH7012103.1"/>
    </source>
</evidence>
<keyword evidence="1" id="KW-0862">Zinc</keyword>
<sequence>MHIREPAAVFPAQLIRNLAAPKPHDHKQRTLGIGFNVSSEHKKRVSSKRSENRCRDHGCNGKRFSTNSNLRRHQREKSGMNTKVACLQCGKEFTRSTALRKHPCITDATRENNRLDDAV</sequence>
<keyword evidence="1" id="KW-0863">Zinc-finger</keyword>
<evidence type="ECO:0000259" key="3">
    <source>
        <dbReference type="PROSITE" id="PS50157"/>
    </source>
</evidence>
<feature type="region of interest" description="Disordered" evidence="2">
    <location>
        <begin position="38"/>
        <end position="80"/>
    </location>
</feature>
<dbReference type="AlphaFoldDB" id="A0A9P8XTH1"/>
<keyword evidence="5" id="KW-1185">Reference proteome</keyword>
<evidence type="ECO:0000256" key="2">
    <source>
        <dbReference type="SAM" id="MobiDB-lite"/>
    </source>
</evidence>
<name>A0A9P8XTH1_9PEZI</name>
<reference evidence="4" key="1">
    <citation type="journal article" date="2021" name="Nat. Commun.">
        <title>Genetic determinants of endophytism in the Arabidopsis root mycobiome.</title>
        <authorList>
            <person name="Mesny F."/>
            <person name="Miyauchi S."/>
            <person name="Thiergart T."/>
            <person name="Pickel B."/>
            <person name="Atanasova L."/>
            <person name="Karlsson M."/>
            <person name="Huettel B."/>
            <person name="Barry K.W."/>
            <person name="Haridas S."/>
            <person name="Chen C."/>
            <person name="Bauer D."/>
            <person name="Andreopoulos W."/>
            <person name="Pangilinan J."/>
            <person name="LaButti K."/>
            <person name="Riley R."/>
            <person name="Lipzen A."/>
            <person name="Clum A."/>
            <person name="Drula E."/>
            <person name="Henrissat B."/>
            <person name="Kohler A."/>
            <person name="Grigoriev I.V."/>
            <person name="Martin F.M."/>
            <person name="Hacquard S."/>
        </authorList>
    </citation>
    <scope>NUCLEOTIDE SEQUENCE</scope>
    <source>
        <strain evidence="4">MPI-CAGE-CH-0230</strain>
    </source>
</reference>
<dbReference type="InterPro" id="IPR036236">
    <property type="entry name" value="Znf_C2H2_sf"/>
</dbReference>
<dbReference type="GO" id="GO:0008270">
    <property type="term" value="F:zinc ion binding"/>
    <property type="evidence" value="ECO:0007669"/>
    <property type="project" value="UniProtKB-KW"/>
</dbReference>
<dbReference type="SUPFAM" id="SSF57667">
    <property type="entry name" value="beta-beta-alpha zinc fingers"/>
    <property type="match status" value="1"/>
</dbReference>
<dbReference type="GeneID" id="70181546"/>
<keyword evidence="1" id="KW-0479">Metal-binding</keyword>